<evidence type="ECO:0000256" key="2">
    <source>
        <dbReference type="ARBA" id="ARBA00022448"/>
    </source>
</evidence>
<accession>A0A6J6V248</accession>
<dbReference type="EMBL" id="CAEZZN010000016">
    <property type="protein sequence ID" value="CAB4765654.1"/>
    <property type="molecule type" value="Genomic_DNA"/>
</dbReference>
<comment type="similarity">
    <text evidence="1">Belongs to the bacterial solute-binding protein 1 family.</text>
</comment>
<dbReference type="GO" id="GO:0015768">
    <property type="term" value="P:maltose transport"/>
    <property type="evidence" value="ECO:0007669"/>
    <property type="project" value="TreeGrafter"/>
</dbReference>
<proteinExistence type="inferred from homology"/>
<dbReference type="GO" id="GO:0042956">
    <property type="term" value="P:maltodextrin transmembrane transport"/>
    <property type="evidence" value="ECO:0007669"/>
    <property type="project" value="TreeGrafter"/>
</dbReference>
<evidence type="ECO:0000313" key="9">
    <source>
        <dbReference type="EMBL" id="CAB5049071.1"/>
    </source>
</evidence>
<evidence type="ECO:0000313" key="5">
    <source>
        <dbReference type="EMBL" id="CAB4700759.1"/>
    </source>
</evidence>
<dbReference type="EMBL" id="CAESAH010000013">
    <property type="protein sequence ID" value="CAB4336719.1"/>
    <property type="molecule type" value="Genomic_DNA"/>
</dbReference>
<dbReference type="SUPFAM" id="SSF53850">
    <property type="entry name" value="Periplasmic binding protein-like II"/>
    <property type="match status" value="1"/>
</dbReference>
<dbReference type="PANTHER" id="PTHR30061:SF50">
    <property type="entry name" value="MALTOSE_MALTODEXTRIN-BINDING PERIPLASMIC PROTEIN"/>
    <property type="match status" value="1"/>
</dbReference>
<keyword evidence="2" id="KW-0813">Transport</keyword>
<dbReference type="GO" id="GO:1901982">
    <property type="term" value="F:maltose binding"/>
    <property type="evidence" value="ECO:0007669"/>
    <property type="project" value="TreeGrafter"/>
</dbReference>
<dbReference type="InterPro" id="IPR006059">
    <property type="entry name" value="SBP"/>
</dbReference>
<dbReference type="EMBL" id="CAFBQM010000007">
    <property type="protein sequence ID" value="CAB5054474.1"/>
    <property type="molecule type" value="Genomic_DNA"/>
</dbReference>
<dbReference type="EMBL" id="CAEZYA010000009">
    <property type="protein sequence ID" value="CAB4700759.1"/>
    <property type="molecule type" value="Genomic_DNA"/>
</dbReference>
<keyword evidence="3" id="KW-0732">Signal</keyword>
<evidence type="ECO:0000256" key="1">
    <source>
        <dbReference type="ARBA" id="ARBA00008520"/>
    </source>
</evidence>
<dbReference type="AlphaFoldDB" id="A0A6J6V248"/>
<protein>
    <submittedName>
        <fullName evidence="6">Unannotated protein</fullName>
    </submittedName>
</protein>
<dbReference type="GO" id="GO:0055052">
    <property type="term" value="C:ATP-binding cassette (ABC) transporter complex, substrate-binding subunit-containing"/>
    <property type="evidence" value="ECO:0007669"/>
    <property type="project" value="TreeGrafter"/>
</dbReference>
<evidence type="ECO:0000313" key="10">
    <source>
        <dbReference type="EMBL" id="CAB5054474.1"/>
    </source>
</evidence>
<evidence type="ECO:0000313" key="6">
    <source>
        <dbReference type="EMBL" id="CAB4765654.1"/>
    </source>
</evidence>
<dbReference type="EMBL" id="CAFAAU010000010">
    <property type="protein sequence ID" value="CAB4803293.1"/>
    <property type="molecule type" value="Genomic_DNA"/>
</dbReference>
<evidence type="ECO:0000313" key="7">
    <source>
        <dbReference type="EMBL" id="CAB4803293.1"/>
    </source>
</evidence>
<dbReference type="PANTHER" id="PTHR30061">
    <property type="entry name" value="MALTOSE-BINDING PERIPLASMIC PROTEIN"/>
    <property type="match status" value="1"/>
</dbReference>
<name>A0A6J6V248_9ZZZZ</name>
<evidence type="ECO:0000313" key="8">
    <source>
        <dbReference type="EMBL" id="CAB4854484.1"/>
    </source>
</evidence>
<evidence type="ECO:0000313" key="4">
    <source>
        <dbReference type="EMBL" id="CAB4336719.1"/>
    </source>
</evidence>
<sequence>MKIRDKAFVVGCAAAVLLTSLGFTGASASVSPKKAITTKPVTLTMWWWGDQEAPGAKLWVDDTVMAYQKKHPNVTIKTVLQTTDGLVPAFAAAAAAKKGPDLQYFWGGIYAQQPGWDGQIAPVSDYIPASELKHYINATTELSFKGKIWTAPWYVNPSFPVLARTDVLSKYNLTVPTTWKDLLNVCDVLSAQGVPALAGGVKDGWFGGWLYSIIGGQSVSSSKDVVAAVVGKQKFTDAKHADWWTRLQETKEHKCWNSDINSLELYQAQQLWKDGKAAMTVVAGPDAPNFANAVGASKVVVMAMPKWGKGPFAGKMGSTSQTIGITQWSKNKEVAADFLMFSHEKAQLNNWFKRTGSMPADDRFNLNSVKDPVKKALFQSALPGGPYLENFIPAQLDTDAVFTNVQLVLNGTKTGKAAAADMQTLMERLRKTDRKLVSNFTAWSK</sequence>
<dbReference type="Gene3D" id="3.40.190.10">
    <property type="entry name" value="Periplasmic binding protein-like II"/>
    <property type="match status" value="2"/>
</dbReference>
<dbReference type="EMBL" id="CAFBQD010000014">
    <property type="protein sequence ID" value="CAB5049071.1"/>
    <property type="molecule type" value="Genomic_DNA"/>
</dbReference>
<gene>
    <name evidence="5" type="ORF">UFOPK2627_00473</name>
    <name evidence="6" type="ORF">UFOPK2879_00653</name>
    <name evidence="7" type="ORF">UFOPK3078_00505</name>
    <name evidence="8" type="ORF">UFOPK3288_00710</name>
    <name evidence="4" type="ORF">UFOPK3962_00639</name>
    <name evidence="9" type="ORF">UFOPK4245_00732</name>
    <name evidence="10" type="ORF">UFOPK4337_00327</name>
</gene>
<organism evidence="6">
    <name type="scientific">freshwater metagenome</name>
    <dbReference type="NCBI Taxonomy" id="449393"/>
    <lineage>
        <taxon>unclassified sequences</taxon>
        <taxon>metagenomes</taxon>
        <taxon>ecological metagenomes</taxon>
    </lineage>
</organism>
<dbReference type="EMBL" id="CAFBLC010000019">
    <property type="protein sequence ID" value="CAB4854484.1"/>
    <property type="molecule type" value="Genomic_DNA"/>
</dbReference>
<dbReference type="Pfam" id="PF01547">
    <property type="entry name" value="SBP_bac_1"/>
    <property type="match status" value="1"/>
</dbReference>
<evidence type="ECO:0000256" key="3">
    <source>
        <dbReference type="ARBA" id="ARBA00022729"/>
    </source>
</evidence>
<reference evidence="6" key="1">
    <citation type="submission" date="2020-05" db="EMBL/GenBank/DDBJ databases">
        <authorList>
            <person name="Chiriac C."/>
            <person name="Salcher M."/>
            <person name="Ghai R."/>
            <person name="Kavagutti S V."/>
        </authorList>
    </citation>
    <scope>NUCLEOTIDE SEQUENCE</scope>
</reference>